<sequence length="84" mass="9603">MEIYMELARHLENLVMGYPFNEALLKLLQEMFTPEEARIALAIPNNLAPFKTADLETIIARSDLPRSSVEEGLQSLSKRHLIYS</sequence>
<protein>
    <submittedName>
        <fullName evidence="1">Uncharacterized protein</fullName>
    </submittedName>
</protein>
<proteinExistence type="predicted"/>
<dbReference type="AlphaFoldDB" id="A0A0F9GVR9"/>
<accession>A0A0F9GVR9</accession>
<name>A0A0F9GVR9_9ZZZZ</name>
<feature type="non-terminal residue" evidence="1">
    <location>
        <position position="84"/>
    </location>
</feature>
<organism evidence="1">
    <name type="scientific">marine sediment metagenome</name>
    <dbReference type="NCBI Taxonomy" id="412755"/>
    <lineage>
        <taxon>unclassified sequences</taxon>
        <taxon>metagenomes</taxon>
        <taxon>ecological metagenomes</taxon>
    </lineage>
</organism>
<reference evidence="1" key="1">
    <citation type="journal article" date="2015" name="Nature">
        <title>Complex archaea that bridge the gap between prokaryotes and eukaryotes.</title>
        <authorList>
            <person name="Spang A."/>
            <person name="Saw J.H."/>
            <person name="Jorgensen S.L."/>
            <person name="Zaremba-Niedzwiedzka K."/>
            <person name="Martijn J."/>
            <person name="Lind A.E."/>
            <person name="van Eijk R."/>
            <person name="Schleper C."/>
            <person name="Guy L."/>
            <person name="Ettema T.J."/>
        </authorList>
    </citation>
    <scope>NUCLEOTIDE SEQUENCE</scope>
</reference>
<dbReference type="EMBL" id="LAZR01016806">
    <property type="protein sequence ID" value="KKM02920.1"/>
    <property type="molecule type" value="Genomic_DNA"/>
</dbReference>
<gene>
    <name evidence="1" type="ORF">LCGC14_1779580</name>
</gene>
<evidence type="ECO:0000313" key="1">
    <source>
        <dbReference type="EMBL" id="KKM02920.1"/>
    </source>
</evidence>
<comment type="caution">
    <text evidence="1">The sequence shown here is derived from an EMBL/GenBank/DDBJ whole genome shotgun (WGS) entry which is preliminary data.</text>
</comment>